<reference evidence="1 2" key="1">
    <citation type="submission" date="2019-04" db="EMBL/GenBank/DDBJ databases">
        <title>Complete genome sequencing of Piscirickettsia salmonis strain Psal-009.</title>
        <authorList>
            <person name="Schober I."/>
            <person name="Bunk B."/>
            <person name="Sproer C."/>
            <person name="Carril G.P."/>
            <person name="Riedel T."/>
            <person name="Flores-Herrera P.A."/>
            <person name="Nourdin-Galindo G."/>
            <person name="Marshall S.H."/>
            <person name="Overmann J."/>
        </authorList>
    </citation>
    <scope>NUCLEOTIDE SEQUENCE [LARGE SCALE GENOMIC DNA]</scope>
    <source>
        <strain evidence="1 2">Psal-009</strain>
    </source>
</reference>
<gene>
    <name evidence="1" type="primary">icmJ_2</name>
    <name evidence="1" type="ORF">Psal009_02773</name>
</gene>
<dbReference type="NCBIfam" id="NF038221">
    <property type="entry name" value="IcmJ_DotN_IVB"/>
    <property type="match status" value="1"/>
</dbReference>
<accession>A0A9Q5VB41</accession>
<proteinExistence type="predicted"/>
<evidence type="ECO:0000313" key="2">
    <source>
        <dbReference type="Proteomes" id="UP000422232"/>
    </source>
</evidence>
<dbReference type="Proteomes" id="UP000422232">
    <property type="component" value="Chromosome"/>
</dbReference>
<dbReference type="EMBL" id="CP038908">
    <property type="protein sequence ID" value="QGO06840.1"/>
    <property type="molecule type" value="Genomic_DNA"/>
</dbReference>
<dbReference type="AlphaFoldDB" id="A0A9Q5VB41"/>
<dbReference type="GeneID" id="66740094"/>
<evidence type="ECO:0000313" key="1">
    <source>
        <dbReference type="EMBL" id="QGO06840.1"/>
    </source>
</evidence>
<dbReference type="InterPro" id="IPR053558">
    <property type="entry name" value="T4SS_Dot/Icm_subcomplex"/>
</dbReference>
<keyword evidence="2" id="KW-1185">Reference proteome</keyword>
<protein>
    <submittedName>
        <fullName evidence="1">Intracellular multiplication protein IcmJ</fullName>
    </submittedName>
</protein>
<organism evidence="1 2">
    <name type="scientific">Piscirickettsia salmonis</name>
    <dbReference type="NCBI Taxonomy" id="1238"/>
    <lineage>
        <taxon>Bacteria</taxon>
        <taxon>Pseudomonadati</taxon>
        <taxon>Pseudomonadota</taxon>
        <taxon>Gammaproteobacteria</taxon>
        <taxon>Thiotrichales</taxon>
        <taxon>Piscirickettsiaceae</taxon>
        <taxon>Piscirickettsia</taxon>
    </lineage>
</organism>
<dbReference type="RefSeq" id="WP_016209688.1">
    <property type="nucleotide sequence ID" value="NZ_CP012413.1"/>
</dbReference>
<sequence length="193" mass="22131">MLNLCLQANIGNFIKHERRKRNNNFIKLSKKIADKFEYNCSYCGVNCEKWYEIVNADGNYKNNQHSNLVIACKVCSQCLLIDQYDINYSGEDKLIYLPEISQVELNLMMIAMAKLASVDTENSQFNSKENILSVKTLYSSLSERSELLTKVCQVDISHPGFLSFIFKENLKNNELLSSIRIIFSLSRVSGFIS</sequence>
<name>A0A9Q5VB41_PISSA</name>